<evidence type="ECO:0000259" key="11">
    <source>
        <dbReference type="PROSITE" id="PS50883"/>
    </source>
</evidence>
<dbReference type="EMBL" id="CP014136">
    <property type="protein sequence ID" value="ATA21627.1"/>
    <property type="molecule type" value="Genomic_DNA"/>
</dbReference>
<gene>
    <name evidence="12" type="ORF">AWC35_21045</name>
</gene>
<keyword evidence="7 10" id="KW-1133">Transmembrane helix</keyword>
<dbReference type="InterPro" id="IPR001633">
    <property type="entry name" value="EAL_dom"/>
</dbReference>
<evidence type="ECO:0000256" key="3">
    <source>
        <dbReference type="ARBA" id="ARBA00022475"/>
    </source>
</evidence>
<dbReference type="AlphaFoldDB" id="A0A250B672"/>
<keyword evidence="6" id="KW-0378">Hydrolase</keyword>
<dbReference type="Proteomes" id="UP000217182">
    <property type="component" value="Chromosome"/>
</dbReference>
<dbReference type="Pfam" id="PF00563">
    <property type="entry name" value="EAL"/>
    <property type="match status" value="1"/>
</dbReference>
<dbReference type="PANTHER" id="PTHR33121">
    <property type="entry name" value="CYCLIC DI-GMP PHOSPHODIESTERASE PDEF"/>
    <property type="match status" value="1"/>
</dbReference>
<dbReference type="Pfam" id="PF12792">
    <property type="entry name" value="CSS-motif"/>
    <property type="match status" value="1"/>
</dbReference>
<evidence type="ECO:0000256" key="10">
    <source>
        <dbReference type="SAM" id="Phobius"/>
    </source>
</evidence>
<sequence>MKAMNYKAWMMTIASILVGAFCMLLVCQISIAMLDQGKVNDYADSIIARADEVVTESMTSIEDIHAYTFTPCSPEDIYQLRYLVFNAHYLHDIGRLKNNALICTAVRGIIDPPIPLPKADIRQADGVRLWSGATGLFDARIQTDIASRYDIAVFTSPSAFQRFTLPVRGYSALLVSPDNGHIYQSFGAIHPDVLTQPSAWYNQYRQQHQCSNTYDVCVYARLNDSGVLALKPSIIAAIVLAGGAIGGGVSMLLFLLIERNSLLCRQLLHAVKKHELYLEYQPIVCMRRMQIIGVESLVRWNNKGKEPISPEIFIPIAEQQGIINEITHQVTDRALAELQAILQKHPAFYVSINLDISDVLDDDFRNYLNAQVDKHGLSRRQIMLEVTERSTAAHAELADKLNALRQEGYRIALDDFGTGYCNLSYLSSLPFDTLKIDKMFTSAIGTGSVNAKIVDLLFNLTTDFNTSVTVEGVETPEQAEYIRQHSPNAAVQGWHFGYPMSAKALQEKYF</sequence>
<keyword evidence="4" id="KW-0973">c-di-GMP</keyword>
<organism evidence="12 13">
    <name type="scientific">Gibbsiella quercinecans</name>
    <dbReference type="NCBI Taxonomy" id="929813"/>
    <lineage>
        <taxon>Bacteria</taxon>
        <taxon>Pseudomonadati</taxon>
        <taxon>Pseudomonadota</taxon>
        <taxon>Gammaproteobacteria</taxon>
        <taxon>Enterobacterales</taxon>
        <taxon>Yersiniaceae</taxon>
        <taxon>Gibbsiella</taxon>
    </lineage>
</organism>
<feature type="domain" description="EAL" evidence="11">
    <location>
        <begin position="260"/>
        <end position="510"/>
    </location>
</feature>
<evidence type="ECO:0000256" key="5">
    <source>
        <dbReference type="ARBA" id="ARBA00022692"/>
    </source>
</evidence>
<dbReference type="InterPro" id="IPR035919">
    <property type="entry name" value="EAL_sf"/>
</dbReference>
<comment type="subcellular location">
    <subcellularLocation>
        <location evidence="1">Cell membrane</location>
        <topology evidence="1">Multi-pass membrane protein</topology>
    </subcellularLocation>
</comment>
<reference evidence="12 13" key="1">
    <citation type="submission" date="2016-01" db="EMBL/GenBank/DDBJ databases">
        <authorList>
            <person name="Oliw E.H."/>
        </authorList>
    </citation>
    <scope>NUCLEOTIDE SEQUENCE [LARGE SCALE GENOMIC DNA]</scope>
    <source>
        <strain evidence="12 13">FRB97</strain>
    </source>
</reference>
<evidence type="ECO:0000313" key="12">
    <source>
        <dbReference type="EMBL" id="ATA21627.1"/>
    </source>
</evidence>
<proteinExistence type="predicted"/>
<evidence type="ECO:0000256" key="1">
    <source>
        <dbReference type="ARBA" id="ARBA00004651"/>
    </source>
</evidence>
<keyword evidence="13" id="KW-1185">Reference proteome</keyword>
<keyword evidence="8 10" id="KW-0472">Membrane</keyword>
<dbReference type="RefSeq" id="WP_186278392.1">
    <property type="nucleotide sequence ID" value="NZ_CP014136.1"/>
</dbReference>
<dbReference type="GO" id="GO:0071111">
    <property type="term" value="F:cyclic-guanylate-specific phosphodiesterase activity"/>
    <property type="evidence" value="ECO:0007669"/>
    <property type="project" value="UniProtKB-EC"/>
</dbReference>
<protein>
    <recommendedName>
        <fullName evidence="2">cyclic-guanylate-specific phosphodiesterase</fullName>
        <ecNumber evidence="2">3.1.4.52</ecNumber>
    </recommendedName>
</protein>
<dbReference type="GO" id="GO:0005886">
    <property type="term" value="C:plasma membrane"/>
    <property type="evidence" value="ECO:0007669"/>
    <property type="project" value="UniProtKB-SubCell"/>
</dbReference>
<comment type="catalytic activity">
    <reaction evidence="9">
        <text>3',3'-c-di-GMP + H2O = 5'-phosphoguanylyl(3'-&gt;5')guanosine + H(+)</text>
        <dbReference type="Rhea" id="RHEA:24902"/>
        <dbReference type="ChEBI" id="CHEBI:15377"/>
        <dbReference type="ChEBI" id="CHEBI:15378"/>
        <dbReference type="ChEBI" id="CHEBI:58754"/>
        <dbReference type="ChEBI" id="CHEBI:58805"/>
        <dbReference type="EC" id="3.1.4.52"/>
    </reaction>
</comment>
<evidence type="ECO:0000256" key="8">
    <source>
        <dbReference type="ARBA" id="ARBA00023136"/>
    </source>
</evidence>
<accession>A0A250B672</accession>
<keyword evidence="3" id="KW-1003">Cell membrane</keyword>
<feature type="transmembrane region" description="Helical" evidence="10">
    <location>
        <begin position="234"/>
        <end position="257"/>
    </location>
</feature>
<dbReference type="Gene3D" id="3.20.20.450">
    <property type="entry name" value="EAL domain"/>
    <property type="match status" value="1"/>
</dbReference>
<dbReference type="SUPFAM" id="SSF141868">
    <property type="entry name" value="EAL domain-like"/>
    <property type="match status" value="1"/>
</dbReference>
<evidence type="ECO:0000313" key="13">
    <source>
        <dbReference type="Proteomes" id="UP000217182"/>
    </source>
</evidence>
<dbReference type="EC" id="3.1.4.52" evidence="2"/>
<evidence type="ECO:0000256" key="4">
    <source>
        <dbReference type="ARBA" id="ARBA00022636"/>
    </source>
</evidence>
<keyword evidence="5 10" id="KW-0812">Transmembrane</keyword>
<dbReference type="CDD" id="cd01948">
    <property type="entry name" value="EAL"/>
    <property type="match status" value="1"/>
</dbReference>
<evidence type="ECO:0000256" key="9">
    <source>
        <dbReference type="ARBA" id="ARBA00034290"/>
    </source>
</evidence>
<dbReference type="PROSITE" id="PS50883">
    <property type="entry name" value="EAL"/>
    <property type="match status" value="1"/>
</dbReference>
<dbReference type="KEGG" id="gqu:AWC35_21045"/>
<evidence type="ECO:0000256" key="6">
    <source>
        <dbReference type="ARBA" id="ARBA00022801"/>
    </source>
</evidence>
<dbReference type="PANTHER" id="PTHR33121:SF79">
    <property type="entry name" value="CYCLIC DI-GMP PHOSPHODIESTERASE PDED-RELATED"/>
    <property type="match status" value="1"/>
</dbReference>
<evidence type="ECO:0000256" key="2">
    <source>
        <dbReference type="ARBA" id="ARBA00012282"/>
    </source>
</evidence>
<name>A0A250B672_9GAMM</name>
<dbReference type="InterPro" id="IPR050706">
    <property type="entry name" value="Cyclic-di-GMP_PDE-like"/>
</dbReference>
<evidence type="ECO:0000256" key="7">
    <source>
        <dbReference type="ARBA" id="ARBA00022989"/>
    </source>
</evidence>
<dbReference type="InterPro" id="IPR024744">
    <property type="entry name" value="CSS-motif_dom"/>
</dbReference>
<dbReference type="SMART" id="SM00052">
    <property type="entry name" value="EAL"/>
    <property type="match status" value="1"/>
</dbReference>